<dbReference type="InterPro" id="IPR052942">
    <property type="entry name" value="LPS_cholinephosphotransferase"/>
</dbReference>
<dbReference type="InterPro" id="IPR007074">
    <property type="entry name" value="LicD/FKTN/FKRP_NTP_transf"/>
</dbReference>
<evidence type="ECO:0000313" key="2">
    <source>
        <dbReference type="EMBL" id="TGZ69533.1"/>
    </source>
</evidence>
<keyword evidence="3" id="KW-1185">Reference proteome</keyword>
<evidence type="ECO:0000259" key="1">
    <source>
        <dbReference type="Pfam" id="PF04991"/>
    </source>
</evidence>
<dbReference type="STRING" id="147828.A0A4S2M034"/>
<protein>
    <recommendedName>
        <fullName evidence="1">LicD/FKTN/FKRP nucleotidyltransferase domain-containing protein</fullName>
    </recommendedName>
</protein>
<dbReference type="EMBL" id="SJOL01005977">
    <property type="protein sequence ID" value="TGZ69533.1"/>
    <property type="molecule type" value="Genomic_DNA"/>
</dbReference>
<dbReference type="Proteomes" id="UP000308267">
    <property type="component" value="Unassembled WGS sequence"/>
</dbReference>
<gene>
    <name evidence="2" type="ORF">CRM22_003687</name>
</gene>
<comment type="caution">
    <text evidence="2">The sequence shown here is derived from an EMBL/GenBank/DDBJ whole genome shotgun (WGS) entry which is preliminary data.</text>
</comment>
<reference evidence="2 3" key="1">
    <citation type="journal article" date="2019" name="BMC Genomics">
        <title>New insights from Opisthorchis felineus genome: update on genomics of the epidemiologically important liver flukes.</title>
        <authorList>
            <person name="Ershov N.I."/>
            <person name="Mordvinov V.A."/>
            <person name="Prokhortchouk E.B."/>
            <person name="Pakharukova M.Y."/>
            <person name="Gunbin K.V."/>
            <person name="Ustyantsev K."/>
            <person name="Genaev M.A."/>
            <person name="Blinov A.G."/>
            <person name="Mazur A."/>
            <person name="Boulygina E."/>
            <person name="Tsygankova S."/>
            <person name="Khrameeva E."/>
            <person name="Chekanov N."/>
            <person name="Fan G."/>
            <person name="Xiao A."/>
            <person name="Zhang H."/>
            <person name="Xu X."/>
            <person name="Yang H."/>
            <person name="Solovyev V."/>
            <person name="Lee S.M."/>
            <person name="Liu X."/>
            <person name="Afonnikov D.A."/>
            <person name="Skryabin K.G."/>
        </authorList>
    </citation>
    <scope>NUCLEOTIDE SEQUENCE [LARGE SCALE GENOMIC DNA]</scope>
    <source>
        <strain evidence="2">AK-0245</strain>
        <tissue evidence="2">Whole organism</tissue>
    </source>
</reference>
<dbReference type="AlphaFoldDB" id="A0A4S2M034"/>
<name>A0A4S2M034_OPIFE</name>
<dbReference type="OrthoDB" id="444255at2759"/>
<accession>A0A4S2M034</accession>
<organism evidence="2 3">
    <name type="scientific">Opisthorchis felineus</name>
    <dbReference type="NCBI Taxonomy" id="147828"/>
    <lineage>
        <taxon>Eukaryota</taxon>
        <taxon>Metazoa</taxon>
        <taxon>Spiralia</taxon>
        <taxon>Lophotrochozoa</taxon>
        <taxon>Platyhelminthes</taxon>
        <taxon>Trematoda</taxon>
        <taxon>Digenea</taxon>
        <taxon>Opisthorchiida</taxon>
        <taxon>Opisthorchiata</taxon>
        <taxon>Opisthorchiidae</taxon>
        <taxon>Opisthorchis</taxon>
    </lineage>
</organism>
<proteinExistence type="predicted"/>
<dbReference type="GO" id="GO:0009100">
    <property type="term" value="P:glycoprotein metabolic process"/>
    <property type="evidence" value="ECO:0007669"/>
    <property type="project" value="UniProtKB-ARBA"/>
</dbReference>
<dbReference type="Pfam" id="PF04991">
    <property type="entry name" value="LicD"/>
    <property type="match status" value="1"/>
</dbReference>
<feature type="domain" description="LicD/FKTN/FKRP nucleotidyltransferase" evidence="1">
    <location>
        <begin position="188"/>
        <end position="221"/>
    </location>
</feature>
<dbReference type="PANTHER" id="PTHR43404">
    <property type="entry name" value="LIPOPOLYSACCHARIDE CHOLINEPHOSPHOTRANSFERASE LICD"/>
    <property type="match status" value="1"/>
</dbReference>
<dbReference type="PANTHER" id="PTHR43404:SF1">
    <property type="entry name" value="MNN4P"/>
    <property type="match status" value="1"/>
</dbReference>
<sequence length="379" mass="43463">MKFGLINVISSVLAVSVFWIYHSTDNRKTNEVTNRIHVFTYHAHETNGRFQLYSNGLIQWIVGMNDNELKNSSIRQSLTTIFSALCSLSTDDPYTSAFETCCVPPRIHSGKSDLIWCLQRLGHIGTVPVVREAQNHSRSLPVYPPRYNHSALYIDDLQQSDGTIACRVRLGRRADMYQLLLQWIRIAEEHRIVWWLSSGSLLGAVRHKDFIPYDHDADVAVLGIYESTIQKLSVKWKDALYEKPFLITRHCRSDFGISLNCRGIPVRFLIDPCVFCTPTARFISGPHTFLDVFMVHAKVVVDVRNANVTRVGLLDESVDADWTKPFSYSLNDLFPLSTCNFMGLIVPCPRNPDSILAHTYGRNYIKPHKLCRQRYRVWN</sequence>
<evidence type="ECO:0000313" key="3">
    <source>
        <dbReference type="Proteomes" id="UP000308267"/>
    </source>
</evidence>